<gene>
    <name evidence="1" type="ORF">DDZ13_11530</name>
</gene>
<protein>
    <recommendedName>
        <fullName evidence="3">Spheroidene monooxygenase</fullName>
    </recommendedName>
</protein>
<organism evidence="1 2">
    <name type="scientific">Coraliomargarita sinensis</name>
    <dbReference type="NCBI Taxonomy" id="2174842"/>
    <lineage>
        <taxon>Bacteria</taxon>
        <taxon>Pseudomonadati</taxon>
        <taxon>Verrucomicrobiota</taxon>
        <taxon>Opitutia</taxon>
        <taxon>Puniceicoccales</taxon>
        <taxon>Coraliomargaritaceae</taxon>
        <taxon>Coraliomargarita</taxon>
    </lineage>
</organism>
<proteinExistence type="predicted"/>
<reference evidence="1 2" key="1">
    <citation type="submission" date="2018-05" db="EMBL/GenBank/DDBJ databases">
        <title>Coraliomargarita sinensis sp. nov., isolated from a marine solar saltern.</title>
        <authorList>
            <person name="Zhou L.Y."/>
        </authorList>
    </citation>
    <scope>NUCLEOTIDE SEQUENCE [LARGE SCALE GENOMIC DNA]</scope>
    <source>
        <strain evidence="1 2">WN38</strain>
    </source>
</reference>
<dbReference type="InterPro" id="IPR049574">
    <property type="entry name" value="CrtA-like"/>
</dbReference>
<evidence type="ECO:0000313" key="1">
    <source>
        <dbReference type="EMBL" id="PXA03604.1"/>
    </source>
</evidence>
<comment type="caution">
    <text evidence="1">The sequence shown here is derived from an EMBL/GenBank/DDBJ whole genome shotgun (WGS) entry which is preliminary data.</text>
</comment>
<dbReference type="AlphaFoldDB" id="A0A317ZE02"/>
<keyword evidence="2" id="KW-1185">Reference proteome</keyword>
<sequence>MKIFSYHLAQVSPAFTLRSFFAPPSVKQVSGLCHMECMAPMMLGAPIVSPERLQLRKLAVFAAWEDESALDQFLGQEKLGKALSAGWHLRLSLIRRWGSFPEFDDFPENESAQDSASPVVAVTIARLKLPEVFRFIRWGRPVEELVRDHPGTTLALASMRMPRTFSTFTVWRSEKEMTNMVHGHSTVSGGERHAAAMAERNRKDFHHYFTTLRFHALSEHGEWDGRRHIVPES</sequence>
<dbReference type="Proteomes" id="UP000247099">
    <property type="component" value="Unassembled WGS sequence"/>
</dbReference>
<dbReference type="InParanoid" id="A0A317ZE02"/>
<dbReference type="OrthoDB" id="701861at2"/>
<evidence type="ECO:0000313" key="2">
    <source>
        <dbReference type="Proteomes" id="UP000247099"/>
    </source>
</evidence>
<accession>A0A317ZE02</accession>
<dbReference type="RefSeq" id="WP_110131603.1">
    <property type="nucleotide sequence ID" value="NZ_QHJQ01000008.1"/>
</dbReference>
<name>A0A317ZE02_9BACT</name>
<dbReference type="CDD" id="cd21650">
    <property type="entry name" value="CrtA-like"/>
    <property type="match status" value="1"/>
</dbReference>
<evidence type="ECO:0008006" key="3">
    <source>
        <dbReference type="Google" id="ProtNLM"/>
    </source>
</evidence>
<dbReference type="EMBL" id="QHJQ01000008">
    <property type="protein sequence ID" value="PXA03604.1"/>
    <property type="molecule type" value="Genomic_DNA"/>
</dbReference>